<feature type="compositionally biased region" description="Pro residues" evidence="1">
    <location>
        <begin position="707"/>
        <end position="716"/>
    </location>
</feature>
<organism evidence="3 4">
    <name type="scientific">Artemia franciscana</name>
    <name type="common">Brine shrimp</name>
    <name type="synonym">Artemia sanfranciscana</name>
    <dbReference type="NCBI Taxonomy" id="6661"/>
    <lineage>
        <taxon>Eukaryota</taxon>
        <taxon>Metazoa</taxon>
        <taxon>Ecdysozoa</taxon>
        <taxon>Arthropoda</taxon>
        <taxon>Crustacea</taxon>
        <taxon>Branchiopoda</taxon>
        <taxon>Anostraca</taxon>
        <taxon>Artemiidae</taxon>
        <taxon>Artemia</taxon>
    </lineage>
</organism>
<dbReference type="CDD" id="cd17685">
    <property type="entry name" value="RUN_RUSC"/>
    <property type="match status" value="1"/>
</dbReference>
<feature type="region of interest" description="Disordered" evidence="1">
    <location>
        <begin position="44"/>
        <end position="67"/>
    </location>
</feature>
<dbReference type="InterPro" id="IPR047343">
    <property type="entry name" value="RUSC1_2"/>
</dbReference>
<evidence type="ECO:0000313" key="4">
    <source>
        <dbReference type="Proteomes" id="UP001187531"/>
    </source>
</evidence>
<feature type="compositionally biased region" description="Low complexity" evidence="1">
    <location>
        <begin position="664"/>
        <end position="684"/>
    </location>
</feature>
<feature type="compositionally biased region" description="Low complexity" evidence="1">
    <location>
        <begin position="224"/>
        <end position="234"/>
    </location>
</feature>
<feature type="compositionally biased region" description="Polar residues" evidence="1">
    <location>
        <begin position="235"/>
        <end position="244"/>
    </location>
</feature>
<sequence>MWAPIHFQCESKEDELAERISCDEDSSRSVRVCSSRMSGERVLRSKLFSPSSQPTAQESSFTSNDGTTDYQWFSESGSYQRQQQDNPEVASSRSRLSVIDGQLAQYEALSRTLDVNLAEIDIDNFRSEDLHSALVSTELLVESDGELTTAFNEPVDRLVDSYNRVPSSQFRQEVASLEGREDQGDAEEELVLTLACRDSKTNYKIAFEGMMGSVGSDGDYNQASSETSGESSDSAQWSEGSSLGHSPIRNCRFGTWPHQRSPVRQKKSPVPSRRVPKLNIDHIDTEDTANGNDIQETKSLPNLYKQCLMKNSITKHRSPEREFKRDSLSLLQIYMKQKGYGDIQNCNNSKEDSQMEDSLLTGEVCCDGGECFIADYPSSADEKAYDSSVEEKPSYKERTDEVTENSEFSSSLVIDAKAFNKSSPKKLTASSLISNNNSSIDRVIAKIQPFGTTLPSTDEEPSFSFPKITTRDSGAQTLGKLTKDMATSITLLTKVDKSVNTEEKKRPIVMVFPNYTLPDLDFLSEKQKDKVVLSPLPYKAPKSTSSISKQKVKRHCKGRPSSCNDLDQAKEKKSFKHIKDWDSLKVLLPKEMQEILAGIPEQEEDESEAQIKPRPRSCDTAALAKDSPRFLRMNSSGFSSASTRTTSTQPSSGYRGSSTYCSNPSGGSSPLLPSPHGSYPLSPGFDQSQPPPLPERTASLQCHEYEVPPPRPPPPRGILRKVKSESHSRRSKQKNRLSLPILQDDEEDLIKYLSETNTHLKSELNRLEKTLNSFGLTVTKDADSKEIRDRVSKMLVIKSHADTIATALLDQKKKLVKKLVELSPPHNTPLKATPTSSAPETPPEDEYGEEFHKLQKAVSFAEQLNKLGNQPVEQRKNYQRKTPKLRSSLPNQPFGSLMSPYEDQDDRFIECELSPVHMMKKKGLISQVISSIDKVIRELSLYEDPSTLYTSQNFAIDDVTLKNVNKIVIGLLSPSLYQVMSDGLQDTVKTLFGEVPNSVWRVVEAASRKGPSAPWFNELVLWLSSEESLPEGPLRFHAFVVGLLKMGGLAWWLENLTARESVLHRHYKSTAFLYACSSATHDLMEELLASLSQLSGIRLNLNVSINAEDRKKITQSTASTSSRSSTSLKVTPPASPRRTERQRPQTLMTPKPVSKQLRTPAAKPVQKNPSKVAEQKEHKSFGTLKKQWQQLCDEKPNIKRAAKSEGDKNSTDHSASPVKSRIPRPAASGIPKLQPRCRFSGSSPVLGPPIL</sequence>
<feature type="region of interest" description="Disordered" evidence="1">
    <location>
        <begin position="540"/>
        <end position="569"/>
    </location>
</feature>
<evidence type="ECO:0000313" key="3">
    <source>
        <dbReference type="EMBL" id="KAK2713528.1"/>
    </source>
</evidence>
<proteinExistence type="predicted"/>
<feature type="compositionally biased region" description="Polar residues" evidence="1">
    <location>
        <begin position="633"/>
        <end position="663"/>
    </location>
</feature>
<dbReference type="PANTHER" id="PTHR15591">
    <property type="entry name" value="RUN AND SH3 DOMAIN CONTAINING"/>
    <property type="match status" value="1"/>
</dbReference>
<accession>A0AA88HLS1</accession>
<dbReference type="AlphaFoldDB" id="A0AA88HLS1"/>
<feature type="region of interest" description="Disordered" evidence="1">
    <location>
        <begin position="870"/>
        <end position="896"/>
    </location>
</feature>
<reference evidence="3" key="1">
    <citation type="submission" date="2023-07" db="EMBL/GenBank/DDBJ databases">
        <title>Chromosome-level genome assembly of Artemia franciscana.</title>
        <authorList>
            <person name="Jo E."/>
        </authorList>
    </citation>
    <scope>NUCLEOTIDE SEQUENCE</scope>
    <source>
        <tissue evidence="3">Whole body</tissue>
    </source>
</reference>
<dbReference type="Pfam" id="PF02759">
    <property type="entry name" value="RUN"/>
    <property type="match status" value="1"/>
</dbReference>
<feature type="compositionally biased region" description="Polar residues" evidence="1">
    <location>
        <begin position="48"/>
        <end position="67"/>
    </location>
</feature>
<feature type="region of interest" description="Disordered" evidence="1">
    <location>
        <begin position="1111"/>
        <end position="1251"/>
    </location>
</feature>
<feature type="region of interest" description="Disordered" evidence="1">
    <location>
        <begin position="214"/>
        <end position="275"/>
    </location>
</feature>
<feature type="region of interest" description="Disordered" evidence="1">
    <location>
        <begin position="599"/>
        <end position="738"/>
    </location>
</feature>
<evidence type="ECO:0000256" key="1">
    <source>
        <dbReference type="SAM" id="MobiDB-lite"/>
    </source>
</evidence>
<feature type="domain" description="RUN" evidence="2">
    <location>
        <begin position="963"/>
        <end position="1104"/>
    </location>
</feature>
<dbReference type="InterPro" id="IPR004012">
    <property type="entry name" value="Run_dom"/>
</dbReference>
<protein>
    <recommendedName>
        <fullName evidence="2">RUN domain-containing protein</fullName>
    </recommendedName>
</protein>
<dbReference type="Proteomes" id="UP001187531">
    <property type="component" value="Unassembled WGS sequence"/>
</dbReference>
<dbReference type="PANTHER" id="PTHR15591:SF13">
    <property type="entry name" value="RUN DOMAIN-CONTAINING PROTEIN"/>
    <property type="match status" value="1"/>
</dbReference>
<dbReference type="InterPro" id="IPR037213">
    <property type="entry name" value="Run_dom_sf"/>
</dbReference>
<dbReference type="GO" id="GO:0031410">
    <property type="term" value="C:cytoplasmic vesicle"/>
    <property type="evidence" value="ECO:0007669"/>
    <property type="project" value="TreeGrafter"/>
</dbReference>
<feature type="region of interest" description="Disordered" evidence="1">
    <location>
        <begin position="824"/>
        <end position="846"/>
    </location>
</feature>
<dbReference type="Gene3D" id="1.20.58.900">
    <property type="match status" value="1"/>
</dbReference>
<dbReference type="EMBL" id="JAVRJZ010000014">
    <property type="protein sequence ID" value="KAK2713528.1"/>
    <property type="molecule type" value="Genomic_DNA"/>
</dbReference>
<dbReference type="SUPFAM" id="SSF140741">
    <property type="entry name" value="RUN domain-like"/>
    <property type="match status" value="1"/>
</dbReference>
<gene>
    <name evidence="3" type="ORF">QYM36_009415</name>
</gene>
<feature type="compositionally biased region" description="Low complexity" evidence="1">
    <location>
        <begin position="1114"/>
        <end position="1127"/>
    </location>
</feature>
<name>A0AA88HLS1_ARTSF</name>
<keyword evidence="4" id="KW-1185">Reference proteome</keyword>
<feature type="compositionally biased region" description="Basic and acidic residues" evidence="1">
    <location>
        <begin position="1192"/>
        <end position="1211"/>
    </location>
</feature>
<dbReference type="PROSITE" id="PS50826">
    <property type="entry name" value="RUN"/>
    <property type="match status" value="1"/>
</dbReference>
<evidence type="ECO:0000259" key="2">
    <source>
        <dbReference type="PROSITE" id="PS50826"/>
    </source>
</evidence>
<comment type="caution">
    <text evidence="3">The sequence shown here is derived from an EMBL/GenBank/DDBJ whole genome shotgun (WGS) entry which is preliminary data.</text>
</comment>
<dbReference type="SMART" id="SM00593">
    <property type="entry name" value="RUN"/>
    <property type="match status" value="1"/>
</dbReference>